<accession>A0A6J5LTJ3</accession>
<name>A0A6J5LTJ3_9CAUD</name>
<dbReference type="EMBL" id="LR796249">
    <property type="protein sequence ID" value="CAB4131621.1"/>
    <property type="molecule type" value="Genomic_DNA"/>
</dbReference>
<reference evidence="4" key="1">
    <citation type="submission" date="2020-04" db="EMBL/GenBank/DDBJ databases">
        <authorList>
            <person name="Chiriac C."/>
            <person name="Salcher M."/>
            <person name="Ghai R."/>
            <person name="Kavagutti S V."/>
        </authorList>
    </citation>
    <scope>NUCLEOTIDE SEQUENCE</scope>
</reference>
<dbReference type="EMBL" id="LR796294">
    <property type="protein sequence ID" value="CAB4135019.1"/>
    <property type="molecule type" value="Genomic_DNA"/>
</dbReference>
<feature type="region of interest" description="Disordered" evidence="1">
    <location>
        <begin position="381"/>
        <end position="405"/>
    </location>
</feature>
<evidence type="ECO:0000256" key="1">
    <source>
        <dbReference type="SAM" id="MobiDB-lite"/>
    </source>
</evidence>
<keyword evidence="2" id="KW-0472">Membrane</keyword>
<keyword evidence="2" id="KW-0812">Transmembrane</keyword>
<organism evidence="4">
    <name type="scientific">uncultured Caudovirales phage</name>
    <dbReference type="NCBI Taxonomy" id="2100421"/>
    <lineage>
        <taxon>Viruses</taxon>
        <taxon>Duplodnaviria</taxon>
        <taxon>Heunggongvirae</taxon>
        <taxon>Uroviricota</taxon>
        <taxon>Caudoviricetes</taxon>
        <taxon>Peduoviridae</taxon>
        <taxon>Maltschvirus</taxon>
        <taxon>Maltschvirus maltsch</taxon>
    </lineage>
</organism>
<evidence type="ECO:0000256" key="2">
    <source>
        <dbReference type="SAM" id="Phobius"/>
    </source>
</evidence>
<evidence type="ECO:0000313" key="3">
    <source>
        <dbReference type="EMBL" id="CAB4131621.1"/>
    </source>
</evidence>
<proteinExistence type="predicted"/>
<keyword evidence="2" id="KW-1133">Transmembrane helix</keyword>
<feature type="transmembrane region" description="Helical" evidence="2">
    <location>
        <begin position="356"/>
        <end position="374"/>
    </location>
</feature>
<gene>
    <name evidence="3" type="ORF">UFOVP127_184</name>
    <name evidence="4" type="ORF">UFOVP276_47</name>
</gene>
<protein>
    <submittedName>
        <fullName evidence="4">Uncharacterized protein</fullName>
    </submittedName>
</protein>
<sequence length="405" mass="42077">MLTAGQVKYAAFKAELSKLSGVVDWVANRPLTSAAISSAGMGAYNLLRHGPWGEGGRSKPETKDIQKSQSLEGAELKKALKDQKSHALASEAAGAGLGTAGMAGAGLLANKYVLGPSIEKAEKGLVTSNEELSNLWDRTKSTLTAKGAPVPELYSAPGKGLGVGTSLPKGGYLPSFLNNWEAKQNAGRFRQALSAQVEDLKAQGAAAIHAGLASPEEAESVVAEKLKYFHPSLAEAHARSAIKNTGATIVPTGVGPHVAAHEMGHSLFGATRAGKVNRALRLPGYLGTMAGTAMAATSDPDSTTSKIAPLVSAAGIAPYLGEELGASMKGMKLMREAGGFSPAQLSTARKQMGKAFGTYAAGIGLPVIAAPYIIRKFREHNRKRRDEKGIESPGKLQSRIDALGE</sequence>
<evidence type="ECO:0000313" key="4">
    <source>
        <dbReference type="EMBL" id="CAB4135019.1"/>
    </source>
</evidence>